<reference evidence="2" key="1">
    <citation type="journal article" date="2019" name="Int. J. Syst. Evol. Microbiol.">
        <title>The Global Catalogue of Microorganisms (GCM) 10K type strain sequencing project: providing services to taxonomists for standard genome sequencing and annotation.</title>
        <authorList>
            <consortium name="The Broad Institute Genomics Platform"/>
            <consortium name="The Broad Institute Genome Sequencing Center for Infectious Disease"/>
            <person name="Wu L."/>
            <person name="Ma J."/>
        </authorList>
    </citation>
    <scope>NUCLEOTIDE SEQUENCE [LARGE SCALE GENOMIC DNA]</scope>
    <source>
        <strain evidence="2">JCM 17695</strain>
    </source>
</reference>
<evidence type="ECO:0000313" key="1">
    <source>
        <dbReference type="EMBL" id="MFC7616144.1"/>
    </source>
</evidence>
<name>A0ABW2TS69_9PSEU</name>
<proteinExistence type="predicted"/>
<evidence type="ECO:0000313" key="2">
    <source>
        <dbReference type="Proteomes" id="UP001596512"/>
    </source>
</evidence>
<accession>A0ABW2TS69</accession>
<organism evidence="1 2">
    <name type="scientific">Actinokineospora soli</name>
    <dbReference type="NCBI Taxonomy" id="1048753"/>
    <lineage>
        <taxon>Bacteria</taxon>
        <taxon>Bacillati</taxon>
        <taxon>Actinomycetota</taxon>
        <taxon>Actinomycetes</taxon>
        <taxon>Pseudonocardiales</taxon>
        <taxon>Pseudonocardiaceae</taxon>
        <taxon>Actinokineospora</taxon>
    </lineage>
</organism>
<keyword evidence="2" id="KW-1185">Reference proteome</keyword>
<dbReference type="Proteomes" id="UP001596512">
    <property type="component" value="Unassembled WGS sequence"/>
</dbReference>
<comment type="caution">
    <text evidence="1">The sequence shown here is derived from an EMBL/GenBank/DDBJ whole genome shotgun (WGS) entry which is preliminary data.</text>
</comment>
<gene>
    <name evidence="1" type="ORF">ACFQV2_24395</name>
</gene>
<dbReference type="EMBL" id="JBHTEY010000004">
    <property type="protein sequence ID" value="MFC7616144.1"/>
    <property type="molecule type" value="Genomic_DNA"/>
</dbReference>
<protein>
    <submittedName>
        <fullName evidence="1">Uncharacterized protein</fullName>
    </submittedName>
</protein>
<sequence>MADIRSENEQLARAFTEEILEGYRYLARTIRYRAKAFLEMVTMQGGVGAAQILLRGAQASDGFTRLWEEGMLGRSVEASVLKPEYKPLFTDVERDAARSRLEAHGFDVDAFLARRRTT</sequence>